<feature type="domain" description="Glycoside hydrolase family 2 immunoglobulin-like beta-sandwich" evidence="4">
    <location>
        <begin position="166"/>
        <end position="256"/>
    </location>
</feature>
<evidence type="ECO:0000259" key="8">
    <source>
        <dbReference type="Pfam" id="PF18565"/>
    </source>
</evidence>
<dbReference type="PANTHER" id="PTHR42732">
    <property type="entry name" value="BETA-GALACTOSIDASE"/>
    <property type="match status" value="1"/>
</dbReference>
<dbReference type="SUPFAM" id="SSF49303">
    <property type="entry name" value="beta-Galactosidase/glucuronidase domain"/>
    <property type="match status" value="1"/>
</dbReference>
<dbReference type="Gene3D" id="2.60.120.260">
    <property type="entry name" value="Galactose-binding domain-like"/>
    <property type="match status" value="2"/>
</dbReference>
<reference evidence="9" key="2">
    <citation type="submission" date="2021-04" db="EMBL/GenBank/DDBJ databases">
        <authorList>
            <person name="Gilroy R."/>
        </authorList>
    </citation>
    <scope>NUCLEOTIDE SEQUENCE</scope>
    <source>
        <strain evidence="9">USAMLcec2-132</strain>
    </source>
</reference>
<dbReference type="InterPro" id="IPR032311">
    <property type="entry name" value="DUF4982"/>
</dbReference>
<name>A0A9D2NI09_9FIRM</name>
<feature type="domain" description="DUF4982" evidence="7">
    <location>
        <begin position="582"/>
        <end position="644"/>
    </location>
</feature>
<dbReference type="InterPro" id="IPR006101">
    <property type="entry name" value="Glyco_hydro_2"/>
</dbReference>
<dbReference type="InterPro" id="IPR017853">
    <property type="entry name" value="GH"/>
</dbReference>
<organism evidence="9 10">
    <name type="scientific">Candidatus Eisenbergiella merdavium</name>
    <dbReference type="NCBI Taxonomy" id="2838551"/>
    <lineage>
        <taxon>Bacteria</taxon>
        <taxon>Bacillati</taxon>
        <taxon>Bacillota</taxon>
        <taxon>Clostridia</taxon>
        <taxon>Lachnospirales</taxon>
        <taxon>Lachnospiraceae</taxon>
        <taxon>Eisenbergiella</taxon>
    </lineage>
</organism>
<comment type="caution">
    <text evidence="9">The sequence shown here is derived from an EMBL/GenBank/DDBJ whole genome shotgun (WGS) entry which is preliminary data.</text>
</comment>
<dbReference type="InterPro" id="IPR023232">
    <property type="entry name" value="Glyco_hydro_2_AS"/>
</dbReference>
<evidence type="ECO:0000313" key="9">
    <source>
        <dbReference type="EMBL" id="HJC25085.1"/>
    </source>
</evidence>
<gene>
    <name evidence="9" type="ORF">H9761_15530</name>
</gene>
<protein>
    <submittedName>
        <fullName evidence="9">DUF4982 domain-containing protein</fullName>
    </submittedName>
</protein>
<dbReference type="Pfam" id="PF02836">
    <property type="entry name" value="Glyco_hydro_2_C"/>
    <property type="match status" value="1"/>
</dbReference>
<dbReference type="InterPro" id="IPR036156">
    <property type="entry name" value="Beta-gal/glucu_dom_sf"/>
</dbReference>
<dbReference type="Gene3D" id="3.20.20.80">
    <property type="entry name" value="Glycosidases"/>
    <property type="match status" value="1"/>
</dbReference>
<dbReference type="Pfam" id="PF16355">
    <property type="entry name" value="DUF4982"/>
    <property type="match status" value="1"/>
</dbReference>
<dbReference type="AlphaFoldDB" id="A0A9D2NI09"/>
<dbReference type="InterPro" id="IPR006103">
    <property type="entry name" value="Glyco_hydro_2_cat"/>
</dbReference>
<dbReference type="EMBL" id="DWWS01000054">
    <property type="protein sequence ID" value="HJC25085.1"/>
    <property type="molecule type" value="Genomic_DNA"/>
</dbReference>
<accession>A0A9D2NI09</accession>
<feature type="domain" description="Glycoside hydrolase family 2 catalytic" evidence="5">
    <location>
        <begin position="264"/>
        <end position="391"/>
    </location>
</feature>
<feature type="domain" description="Glycoside hydrolase family 2" evidence="8">
    <location>
        <begin position="657"/>
        <end position="758"/>
    </location>
</feature>
<evidence type="ECO:0000256" key="2">
    <source>
        <dbReference type="ARBA" id="ARBA00022801"/>
    </source>
</evidence>
<evidence type="ECO:0000259" key="6">
    <source>
        <dbReference type="Pfam" id="PF02837"/>
    </source>
</evidence>
<dbReference type="GO" id="GO:0005975">
    <property type="term" value="P:carbohydrate metabolic process"/>
    <property type="evidence" value="ECO:0007669"/>
    <property type="project" value="InterPro"/>
</dbReference>
<dbReference type="GO" id="GO:0004553">
    <property type="term" value="F:hydrolase activity, hydrolyzing O-glycosyl compounds"/>
    <property type="evidence" value="ECO:0007669"/>
    <property type="project" value="InterPro"/>
</dbReference>
<dbReference type="InterPro" id="IPR008979">
    <property type="entry name" value="Galactose-bd-like_sf"/>
</dbReference>
<dbReference type="InterPro" id="IPR013783">
    <property type="entry name" value="Ig-like_fold"/>
</dbReference>
<evidence type="ECO:0000259" key="5">
    <source>
        <dbReference type="Pfam" id="PF02836"/>
    </source>
</evidence>
<dbReference type="Pfam" id="PF00703">
    <property type="entry name" value="Glyco_hydro_2"/>
    <property type="match status" value="1"/>
</dbReference>
<comment type="similarity">
    <text evidence="1">Belongs to the glycosyl hydrolase 2 family.</text>
</comment>
<dbReference type="InterPro" id="IPR006102">
    <property type="entry name" value="Ig-like_GH2"/>
</dbReference>
<dbReference type="PROSITE" id="PS00608">
    <property type="entry name" value="GLYCOSYL_HYDROL_F2_2"/>
    <property type="match status" value="1"/>
</dbReference>
<dbReference type="PANTHER" id="PTHR42732:SF1">
    <property type="entry name" value="BETA-MANNOSIDASE"/>
    <property type="match status" value="1"/>
</dbReference>
<dbReference type="Pfam" id="PF02837">
    <property type="entry name" value="Glyco_hydro_2_N"/>
    <property type="match status" value="1"/>
</dbReference>
<proteinExistence type="inferred from homology"/>
<dbReference type="PRINTS" id="PR00132">
    <property type="entry name" value="GLHYDRLASE2"/>
</dbReference>
<dbReference type="InterPro" id="IPR040605">
    <property type="entry name" value="Glyco_hydro2_dom5"/>
</dbReference>
<keyword evidence="3" id="KW-0326">Glycosidase</keyword>
<keyword evidence="2" id="KW-0378">Hydrolase</keyword>
<sequence>MRYGCRLFNDGWEFMRLAPDAGLAELEEQTEKFVPVGIPHDWLIERADRLYEDGSGWYRRFLDWDGDPEQEVVLRFEGIYMDSTVFVNRKAASEWKYGYSTFEADITPYLSAGRNEILVRAVFRSPNSRWYSGAGIYRDVWLKLRHRAGYLVSDGTLVTVREKTEGIWELKASTEVSAKASLQERLWVEYRLTGTDTGTEVLRAARPIDGQGAEYVGDVISPEVWDINRPARYRLLVRLMCGEEEWQRESYTVGFRTIAFSPEEGFLLNHRKVKLNGVCEHHDLGCLGAAYSPAAMRRRLKLLRGMGVNALRLAHNMPAPDVMEQADEMGFLVVSEAFDMWERPKNAFDYARFFPEWWRRDVKSWVRRDRNHPSLIMWSIGNEIYDTHAGERGQELTRLLAGEVRRHDPDGHAGVTLGSNYMPWENAQKCADIVKLAGYNYAEKYYQEHHRKHPDWVIYGSETGSVVSSRGVYHFPYSSQILADEDGQCSSLGNSSTSWGARSAESCILAEREAPFSCGQFLWTGFDYIGEPTPYHTRSSYFGQLDTAGFPKDSYYIYQAAWTDWREHPMVHVFPYWDFNRGQAVDVRVCSNAPRVELFLNGKSLGSRSMDRDSGTYPQGHWQISFEPGKLCARAYDEEGNLVAQESRSSFGEAARIVMAADRNVIRGDGRDMAFVEISVLDGQGRPVENAVNRIRVSVTGKGYLAGLDNGDSTDTEEYKTDSRRLFGGRLLAVVAAGKEPGEISVTAESFGLASASLAITAEPAEVPEGTGEDAHRVRAVSGGEKSCGLPLRAVRLTAREGTLLTAEHPETEVCAALCPADASCRELIWKAVDDAGIPSPLAQVEPSEDTGRALVRALGDGRFRLRCMSRAGTEWIRVISELDFRAEGFGRRWLDPYGFIAGGLYDYSWGETGNGNEHGVATARDGETQVGFHGLDFGPFGSDLITLPIFCLDDDPCSIQIWEGMPGEEGSRLAADVIYQKPSVWNTYQEESFRLDRRLKGVTSICFVLHRKIHLKGFSFRRLEKAYELLHAGECSRVYGDSFRRAGDAVEQIGNNVTLSFDGMDFGEKGAGRLTICGHTPLEKNTIRIRFDHGAGLSVALAEFMHSDGDSVQTFALEPFCGKGEVSFVFLPGSSFDFRWFRFDRV</sequence>
<dbReference type="Gene3D" id="2.60.40.10">
    <property type="entry name" value="Immunoglobulins"/>
    <property type="match status" value="3"/>
</dbReference>
<dbReference type="SUPFAM" id="SSF49785">
    <property type="entry name" value="Galactose-binding domain-like"/>
    <property type="match status" value="1"/>
</dbReference>
<dbReference type="Pfam" id="PF18565">
    <property type="entry name" value="Glyco_hydro2_C5"/>
    <property type="match status" value="1"/>
</dbReference>
<evidence type="ECO:0000256" key="1">
    <source>
        <dbReference type="ARBA" id="ARBA00007401"/>
    </source>
</evidence>
<reference evidence="9" key="1">
    <citation type="journal article" date="2021" name="PeerJ">
        <title>Extensive microbial diversity within the chicken gut microbiome revealed by metagenomics and culture.</title>
        <authorList>
            <person name="Gilroy R."/>
            <person name="Ravi A."/>
            <person name="Getino M."/>
            <person name="Pursley I."/>
            <person name="Horton D.L."/>
            <person name="Alikhan N.F."/>
            <person name="Baker D."/>
            <person name="Gharbi K."/>
            <person name="Hall N."/>
            <person name="Watson M."/>
            <person name="Adriaenssens E.M."/>
            <person name="Foster-Nyarko E."/>
            <person name="Jarju S."/>
            <person name="Secka A."/>
            <person name="Antonio M."/>
            <person name="Oren A."/>
            <person name="Chaudhuri R.R."/>
            <person name="La Ragione R."/>
            <person name="Hildebrand F."/>
            <person name="Pallen M.J."/>
        </authorList>
    </citation>
    <scope>NUCLEOTIDE SEQUENCE</scope>
    <source>
        <strain evidence="9">USAMLcec2-132</strain>
    </source>
</reference>
<dbReference type="InterPro" id="IPR051913">
    <property type="entry name" value="GH2_Domain-Containing"/>
</dbReference>
<evidence type="ECO:0000259" key="4">
    <source>
        <dbReference type="Pfam" id="PF00703"/>
    </source>
</evidence>
<dbReference type="Proteomes" id="UP000823891">
    <property type="component" value="Unassembled WGS sequence"/>
</dbReference>
<evidence type="ECO:0000313" key="10">
    <source>
        <dbReference type="Proteomes" id="UP000823891"/>
    </source>
</evidence>
<dbReference type="SUPFAM" id="SSF51445">
    <property type="entry name" value="(Trans)glycosidases"/>
    <property type="match status" value="1"/>
</dbReference>
<dbReference type="InterPro" id="IPR006104">
    <property type="entry name" value="Glyco_hydro_2_N"/>
</dbReference>
<evidence type="ECO:0000259" key="7">
    <source>
        <dbReference type="Pfam" id="PF16355"/>
    </source>
</evidence>
<evidence type="ECO:0000256" key="3">
    <source>
        <dbReference type="ARBA" id="ARBA00023295"/>
    </source>
</evidence>
<feature type="domain" description="Glycosyl hydrolases family 2 sugar binding" evidence="6">
    <location>
        <begin position="44"/>
        <end position="142"/>
    </location>
</feature>